<dbReference type="OrthoDB" id="9816320at2"/>
<dbReference type="EMBL" id="CP041046">
    <property type="protein sequence ID" value="QDE39063.1"/>
    <property type="molecule type" value="Genomic_DNA"/>
</dbReference>
<dbReference type="InterPro" id="IPR050109">
    <property type="entry name" value="HTH-type_TetR-like_transc_reg"/>
</dbReference>
<organism evidence="6 7">
    <name type="scientific">Luteibacter pinisoli</name>
    <dbReference type="NCBI Taxonomy" id="2589080"/>
    <lineage>
        <taxon>Bacteria</taxon>
        <taxon>Pseudomonadati</taxon>
        <taxon>Pseudomonadota</taxon>
        <taxon>Gammaproteobacteria</taxon>
        <taxon>Lysobacterales</taxon>
        <taxon>Rhodanobacteraceae</taxon>
        <taxon>Luteibacter</taxon>
    </lineage>
</organism>
<dbReference type="InterPro" id="IPR041669">
    <property type="entry name" value="TetR_C_15"/>
</dbReference>
<evidence type="ECO:0000256" key="4">
    <source>
        <dbReference type="PROSITE-ProRule" id="PRU00335"/>
    </source>
</evidence>
<evidence type="ECO:0000313" key="7">
    <source>
        <dbReference type="Proteomes" id="UP000316093"/>
    </source>
</evidence>
<dbReference type="AlphaFoldDB" id="A0A4Y5Z3S6"/>
<evidence type="ECO:0000256" key="1">
    <source>
        <dbReference type="ARBA" id="ARBA00023015"/>
    </source>
</evidence>
<keyword evidence="3" id="KW-0804">Transcription</keyword>
<dbReference type="PRINTS" id="PR00455">
    <property type="entry name" value="HTHTETR"/>
</dbReference>
<proteinExistence type="predicted"/>
<keyword evidence="1" id="KW-0805">Transcription regulation</keyword>
<dbReference type="GO" id="GO:0003700">
    <property type="term" value="F:DNA-binding transcription factor activity"/>
    <property type="evidence" value="ECO:0007669"/>
    <property type="project" value="TreeGrafter"/>
</dbReference>
<dbReference type="Gene3D" id="1.10.357.10">
    <property type="entry name" value="Tetracycline Repressor, domain 2"/>
    <property type="match status" value="1"/>
</dbReference>
<dbReference type="InterPro" id="IPR009057">
    <property type="entry name" value="Homeodomain-like_sf"/>
</dbReference>
<dbReference type="Proteomes" id="UP000316093">
    <property type="component" value="Chromosome"/>
</dbReference>
<evidence type="ECO:0000256" key="3">
    <source>
        <dbReference type="ARBA" id="ARBA00023163"/>
    </source>
</evidence>
<feature type="DNA-binding region" description="H-T-H motif" evidence="4">
    <location>
        <begin position="44"/>
        <end position="63"/>
    </location>
</feature>
<dbReference type="PANTHER" id="PTHR30055">
    <property type="entry name" value="HTH-TYPE TRANSCRIPTIONAL REGULATOR RUTR"/>
    <property type="match status" value="1"/>
</dbReference>
<dbReference type="Pfam" id="PF17918">
    <property type="entry name" value="TetR_C_15"/>
    <property type="match status" value="1"/>
</dbReference>
<dbReference type="GO" id="GO:0000976">
    <property type="term" value="F:transcription cis-regulatory region binding"/>
    <property type="evidence" value="ECO:0007669"/>
    <property type="project" value="TreeGrafter"/>
</dbReference>
<dbReference type="PANTHER" id="PTHR30055:SF234">
    <property type="entry name" value="HTH-TYPE TRANSCRIPTIONAL REGULATOR BETI"/>
    <property type="match status" value="1"/>
</dbReference>
<accession>A0A4Y5Z3S6</accession>
<dbReference type="KEGG" id="lpy:FIV34_07540"/>
<dbReference type="PROSITE" id="PS50977">
    <property type="entry name" value="HTH_TETR_2"/>
    <property type="match status" value="1"/>
</dbReference>
<keyword evidence="2 4" id="KW-0238">DNA-binding</keyword>
<keyword evidence="7" id="KW-1185">Reference proteome</keyword>
<sequence length="212" mass="23098">MPVAPSDELKPRKTPRQARSAATVEAIFEATIQVLLVDGYAGLTTTRVASRAGVSVGTMYQYFPHKEALLYAVLEDYLEDVVVALESAAQRHHGARLCEMSDGLSRAYLEAKMRRMPGSRARYVVAAELDSAPLIADIVRRADEIIAGLLASAPDAGFDDIDNVTFALRTMLTGTVRAVLENDASPESLAMLRTELPVMCRAYLVAVSRRRA</sequence>
<protein>
    <submittedName>
        <fullName evidence="6">TetR/AcrR family transcriptional regulator</fullName>
    </submittedName>
</protein>
<dbReference type="RefSeq" id="WP_139981190.1">
    <property type="nucleotide sequence ID" value="NZ_CP041046.1"/>
</dbReference>
<evidence type="ECO:0000313" key="6">
    <source>
        <dbReference type="EMBL" id="QDE39063.1"/>
    </source>
</evidence>
<gene>
    <name evidence="6" type="ORF">FIV34_07540</name>
</gene>
<dbReference type="Pfam" id="PF00440">
    <property type="entry name" value="TetR_N"/>
    <property type="match status" value="1"/>
</dbReference>
<evidence type="ECO:0000256" key="2">
    <source>
        <dbReference type="ARBA" id="ARBA00023125"/>
    </source>
</evidence>
<reference evidence="6 7" key="1">
    <citation type="submission" date="2019-06" db="EMBL/GenBank/DDBJ databases">
        <title>A complete genome sequence for Luteibacter pinisoli MAH-14.</title>
        <authorList>
            <person name="Baltrus D.A."/>
        </authorList>
    </citation>
    <scope>NUCLEOTIDE SEQUENCE [LARGE SCALE GENOMIC DNA]</scope>
    <source>
        <strain evidence="6 7">MAH-14</strain>
    </source>
</reference>
<evidence type="ECO:0000259" key="5">
    <source>
        <dbReference type="PROSITE" id="PS50977"/>
    </source>
</evidence>
<dbReference type="SUPFAM" id="SSF46689">
    <property type="entry name" value="Homeodomain-like"/>
    <property type="match status" value="1"/>
</dbReference>
<feature type="domain" description="HTH tetR-type" evidence="5">
    <location>
        <begin position="21"/>
        <end position="81"/>
    </location>
</feature>
<dbReference type="InterPro" id="IPR001647">
    <property type="entry name" value="HTH_TetR"/>
</dbReference>
<name>A0A4Y5Z3S6_9GAMM</name>